<comment type="caution">
    <text evidence="2">The sequence shown here is derived from an EMBL/GenBank/DDBJ whole genome shotgun (WGS) entry which is preliminary data.</text>
</comment>
<feature type="region of interest" description="Disordered" evidence="1">
    <location>
        <begin position="229"/>
        <end position="316"/>
    </location>
</feature>
<name>A0AAN5D126_9BILA</name>
<feature type="region of interest" description="Disordered" evidence="1">
    <location>
        <begin position="70"/>
        <end position="120"/>
    </location>
</feature>
<dbReference type="AlphaFoldDB" id="A0AAN5D126"/>
<feature type="compositionally biased region" description="Low complexity" evidence="1">
    <location>
        <begin position="279"/>
        <end position="306"/>
    </location>
</feature>
<evidence type="ECO:0000313" key="3">
    <source>
        <dbReference type="Proteomes" id="UP001328107"/>
    </source>
</evidence>
<dbReference type="Proteomes" id="UP001328107">
    <property type="component" value="Unassembled WGS sequence"/>
</dbReference>
<reference evidence="3" key="1">
    <citation type="submission" date="2022-10" db="EMBL/GenBank/DDBJ databases">
        <title>Genome assembly of Pristionchus species.</title>
        <authorList>
            <person name="Yoshida K."/>
            <person name="Sommer R.J."/>
        </authorList>
    </citation>
    <scope>NUCLEOTIDE SEQUENCE [LARGE SCALE GENOMIC DNA]</scope>
    <source>
        <strain evidence="3">RS5460</strain>
    </source>
</reference>
<feature type="compositionally biased region" description="Basic and acidic residues" evidence="1">
    <location>
        <begin position="45"/>
        <end position="58"/>
    </location>
</feature>
<dbReference type="PANTHER" id="PTHR39075:SF1">
    <property type="entry name" value="FI19908P1"/>
    <property type="match status" value="1"/>
</dbReference>
<proteinExistence type="predicted"/>
<organism evidence="2 3">
    <name type="scientific">Pristionchus mayeri</name>
    <dbReference type="NCBI Taxonomy" id="1317129"/>
    <lineage>
        <taxon>Eukaryota</taxon>
        <taxon>Metazoa</taxon>
        <taxon>Ecdysozoa</taxon>
        <taxon>Nematoda</taxon>
        <taxon>Chromadorea</taxon>
        <taxon>Rhabditida</taxon>
        <taxon>Rhabditina</taxon>
        <taxon>Diplogasteromorpha</taxon>
        <taxon>Diplogasteroidea</taxon>
        <taxon>Neodiplogasteridae</taxon>
        <taxon>Pristionchus</taxon>
    </lineage>
</organism>
<sequence length="610" mass="64908">VTSRSISIDRLQMSASSVHSLASTQDDDVASIEVGIYRASQRTLDSTDEHKEEDGRLDSEEEGVLTALEIGEGVAPVAATPRRPAASGAGGRDRVGTIRASSGPQPHPPTPRPMGASRLRGMPLSGLAPPPPFFGAPHRSMYGSFNPGPFGPLGYGGPSMRPFNSLPPFPPHLTAGTIGGLGRPLHLGGGGGLPPLPPRAYMGGGAPPGLVQSGSGPMGPRGAARAHLPHFAHHPHPPPFVPHPHHHQQHLQHPLSPPTSVIAAAERRTARTRRDESSDSSPRAFATSSALSTASSTSPRTAPASLERPPQQHYGRVVSRLAHQGRGSVRDASTPPTMAALGIGHAAVSSMMTSASIGTELTPYPLVYVSPAGSISCVLNHDVVVEMAVDRSVRVVLHDNFAAFCNARGTSSAILHPTARILHTEEYVYTKFIANNEKMAVFGEQGVLFTMSHLSEAYLVNSAAYPGASAVALDQLQFPTMDDDYTIKMFYTEAQTGQQFIALCKDIVSEATYDRRPDGSLYLHINGMLIRQATSGDVIIDARPRQISCSPSKKSVHVRSGCIDMAVEEDERGYVKRAHKRVHVSRSGMVISDGNCITSMDHFGRIVCCN</sequence>
<feature type="region of interest" description="Disordered" evidence="1">
    <location>
        <begin position="43"/>
        <end position="62"/>
    </location>
</feature>
<keyword evidence="3" id="KW-1185">Reference proteome</keyword>
<protein>
    <submittedName>
        <fullName evidence="2">Uncharacterized protein</fullName>
    </submittedName>
</protein>
<evidence type="ECO:0000313" key="2">
    <source>
        <dbReference type="EMBL" id="GMR54578.1"/>
    </source>
</evidence>
<feature type="compositionally biased region" description="Low complexity" evidence="1">
    <location>
        <begin position="74"/>
        <end position="86"/>
    </location>
</feature>
<evidence type="ECO:0000256" key="1">
    <source>
        <dbReference type="SAM" id="MobiDB-lite"/>
    </source>
</evidence>
<feature type="region of interest" description="Disordered" evidence="1">
    <location>
        <begin position="1"/>
        <end position="25"/>
    </location>
</feature>
<dbReference type="PANTHER" id="PTHR39075">
    <property type="entry name" value="FI19908P1"/>
    <property type="match status" value="1"/>
</dbReference>
<feature type="non-terminal residue" evidence="2">
    <location>
        <position position="1"/>
    </location>
</feature>
<feature type="compositionally biased region" description="Polar residues" evidence="1">
    <location>
        <begin position="13"/>
        <end position="24"/>
    </location>
</feature>
<dbReference type="EMBL" id="BTRK01000005">
    <property type="protein sequence ID" value="GMR54578.1"/>
    <property type="molecule type" value="Genomic_DNA"/>
</dbReference>
<feature type="compositionally biased region" description="Basic and acidic residues" evidence="1">
    <location>
        <begin position="265"/>
        <end position="277"/>
    </location>
</feature>
<accession>A0AAN5D126</accession>
<dbReference type="GO" id="GO:0005615">
    <property type="term" value="C:extracellular space"/>
    <property type="evidence" value="ECO:0007669"/>
    <property type="project" value="TreeGrafter"/>
</dbReference>
<gene>
    <name evidence="2" type="ORF">PMAYCL1PPCAC_24774</name>
</gene>